<reference evidence="1 2" key="1">
    <citation type="submission" date="2024-06" db="EMBL/GenBank/DDBJ databases">
        <authorList>
            <person name="Woo H."/>
        </authorList>
    </citation>
    <scope>NUCLEOTIDE SEQUENCE [LARGE SCALE GENOMIC DNA]</scope>
    <source>
        <strain evidence="1 2">Si-c</strain>
    </source>
</reference>
<dbReference type="RefSeq" id="WP_367855378.1">
    <property type="nucleotide sequence ID" value="NZ_JBFOHK010000005.1"/>
</dbReference>
<proteinExistence type="predicted"/>
<accession>A0ABV3QHL4</accession>
<dbReference type="EMBL" id="JBFOHK010000005">
    <property type="protein sequence ID" value="MEW9573315.1"/>
    <property type="molecule type" value="Genomic_DNA"/>
</dbReference>
<comment type="caution">
    <text evidence="1">The sequence shown here is derived from an EMBL/GenBank/DDBJ whole genome shotgun (WGS) entry which is preliminary data.</text>
</comment>
<evidence type="ECO:0000313" key="2">
    <source>
        <dbReference type="Proteomes" id="UP001556220"/>
    </source>
</evidence>
<gene>
    <name evidence="1" type="ORF">ABQJ54_16285</name>
</gene>
<evidence type="ECO:0000313" key="1">
    <source>
        <dbReference type="EMBL" id="MEW9573315.1"/>
    </source>
</evidence>
<organism evidence="1 2">
    <name type="scientific">Rhodanobacter lycopersici</name>
    <dbReference type="NCBI Taxonomy" id="3162487"/>
    <lineage>
        <taxon>Bacteria</taxon>
        <taxon>Pseudomonadati</taxon>
        <taxon>Pseudomonadota</taxon>
        <taxon>Gammaproteobacteria</taxon>
        <taxon>Lysobacterales</taxon>
        <taxon>Rhodanobacteraceae</taxon>
        <taxon>Rhodanobacter</taxon>
    </lineage>
</organism>
<sequence length="61" mass="7222">MGINIDFEKFFPHHDLLIEIGRIEMAMETLQERAENERAMLQPRLESRMVRLRTALKSLPV</sequence>
<evidence type="ECO:0008006" key="3">
    <source>
        <dbReference type="Google" id="ProtNLM"/>
    </source>
</evidence>
<keyword evidence="2" id="KW-1185">Reference proteome</keyword>
<dbReference type="Proteomes" id="UP001556220">
    <property type="component" value="Unassembled WGS sequence"/>
</dbReference>
<protein>
    <recommendedName>
        <fullName evidence="3">DUF465 domain-containing protein</fullName>
    </recommendedName>
</protein>
<name>A0ABV3QHL4_9GAMM</name>